<protein>
    <submittedName>
        <fullName evidence="1">Uncharacterized protein</fullName>
    </submittedName>
</protein>
<dbReference type="EMBL" id="CP019630">
    <property type="protein sequence ID" value="AQQ05659.1"/>
    <property type="molecule type" value="Genomic_DNA"/>
</dbReference>
<name>A0ABM6I5H3_9HYPH</name>
<gene>
    <name evidence="1" type="ORF">B0E33_20545</name>
</gene>
<dbReference type="Proteomes" id="UP000188174">
    <property type="component" value="Chromosome"/>
</dbReference>
<evidence type="ECO:0000313" key="1">
    <source>
        <dbReference type="EMBL" id="AQQ05659.1"/>
    </source>
</evidence>
<sequence>MNMRSTRSTVTFCHPFTLKGRSEILPAGAYEVLVEEEELQGVSFLAYRKTATYLIVMRRGKTEMREISGEDLAAVLSLDQLAFQDN</sequence>
<reference evidence="1 2" key="1">
    <citation type="submission" date="2017-02" db="EMBL/GenBank/DDBJ databases">
        <authorList>
            <person name="Jeong S."/>
        </authorList>
    </citation>
    <scope>NUCLEOTIDE SEQUENCE [LARGE SCALE GENOMIC DNA]</scope>
    <source>
        <strain evidence="1 2">RMAR6-6</strain>
    </source>
</reference>
<evidence type="ECO:0000313" key="2">
    <source>
        <dbReference type="Proteomes" id="UP000188174"/>
    </source>
</evidence>
<dbReference type="RefSeq" id="WP_077292258.1">
    <property type="nucleotide sequence ID" value="NZ_CP019630.1"/>
</dbReference>
<proteinExistence type="predicted"/>
<accession>A0ABM6I5H3</accession>
<keyword evidence="2" id="KW-1185">Reference proteome</keyword>
<organism evidence="1 2">
    <name type="scientific">Roseibium algicola</name>
    <dbReference type="NCBI Taxonomy" id="2857014"/>
    <lineage>
        <taxon>Bacteria</taxon>
        <taxon>Pseudomonadati</taxon>
        <taxon>Pseudomonadota</taxon>
        <taxon>Alphaproteobacteria</taxon>
        <taxon>Hyphomicrobiales</taxon>
        <taxon>Stappiaceae</taxon>
        <taxon>Roseibium</taxon>
    </lineage>
</organism>